<organism evidence="1 2">
    <name type="scientific">Schizothecium vesticola</name>
    <dbReference type="NCBI Taxonomy" id="314040"/>
    <lineage>
        <taxon>Eukaryota</taxon>
        <taxon>Fungi</taxon>
        <taxon>Dikarya</taxon>
        <taxon>Ascomycota</taxon>
        <taxon>Pezizomycotina</taxon>
        <taxon>Sordariomycetes</taxon>
        <taxon>Sordariomycetidae</taxon>
        <taxon>Sordariales</taxon>
        <taxon>Schizotheciaceae</taxon>
        <taxon>Schizothecium</taxon>
    </lineage>
</organism>
<proteinExistence type="predicted"/>
<evidence type="ECO:0000313" key="2">
    <source>
        <dbReference type="Proteomes" id="UP001172155"/>
    </source>
</evidence>
<sequence length="189" mass="20360">MLNMKLLSTSFSSEPPIRLFFDTRSNNLARPISQPREQKRETKEAAQLQTVIHGGYVVILQLTHRIGPTAATEFHTLHAHFTLHPSAHTSTHIHLSSTPHPLPASALASLAKSAVYHEPALDSPALRGLSLGACLALLDGGGASGSTKALVEAVTLFPASSAYGRAHGKRKDFVRSKMYKWDFTGMVAG</sequence>
<comment type="caution">
    <text evidence="1">The sequence shown here is derived from an EMBL/GenBank/DDBJ whole genome shotgun (WGS) entry which is preliminary data.</text>
</comment>
<reference evidence="1" key="1">
    <citation type="submission" date="2023-06" db="EMBL/GenBank/DDBJ databases">
        <title>Genome-scale phylogeny and comparative genomics of the fungal order Sordariales.</title>
        <authorList>
            <consortium name="Lawrence Berkeley National Laboratory"/>
            <person name="Hensen N."/>
            <person name="Bonometti L."/>
            <person name="Westerberg I."/>
            <person name="Brannstrom I.O."/>
            <person name="Guillou S."/>
            <person name="Cros-Aarteil S."/>
            <person name="Calhoun S."/>
            <person name="Haridas S."/>
            <person name="Kuo A."/>
            <person name="Mondo S."/>
            <person name="Pangilinan J."/>
            <person name="Riley R."/>
            <person name="LaButti K."/>
            <person name="Andreopoulos B."/>
            <person name="Lipzen A."/>
            <person name="Chen C."/>
            <person name="Yanf M."/>
            <person name="Daum C."/>
            <person name="Ng V."/>
            <person name="Clum A."/>
            <person name="Steindorff A."/>
            <person name="Ohm R."/>
            <person name="Martin F."/>
            <person name="Silar P."/>
            <person name="Natvig D."/>
            <person name="Lalanne C."/>
            <person name="Gautier V."/>
            <person name="Ament-velasquez S.L."/>
            <person name="Kruys A."/>
            <person name="Hutchinson M.I."/>
            <person name="Powell A.J."/>
            <person name="Barry K."/>
            <person name="Miller A.N."/>
            <person name="Grigoriev I.V."/>
            <person name="Debuchy R."/>
            <person name="Gladieux P."/>
            <person name="Thoren M.H."/>
            <person name="Johannesson H."/>
        </authorList>
    </citation>
    <scope>NUCLEOTIDE SEQUENCE</scope>
    <source>
        <strain evidence="1">SMH3187-1</strain>
    </source>
</reference>
<gene>
    <name evidence="1" type="ORF">B0T18DRAFT_430114</name>
</gene>
<protein>
    <submittedName>
        <fullName evidence="1">Uncharacterized protein</fullName>
    </submittedName>
</protein>
<dbReference type="Proteomes" id="UP001172155">
    <property type="component" value="Unassembled WGS sequence"/>
</dbReference>
<dbReference type="AlphaFoldDB" id="A0AA40ENP8"/>
<name>A0AA40ENP8_9PEZI</name>
<evidence type="ECO:0000313" key="1">
    <source>
        <dbReference type="EMBL" id="KAK0742686.1"/>
    </source>
</evidence>
<keyword evidence="2" id="KW-1185">Reference proteome</keyword>
<accession>A0AA40ENP8</accession>
<dbReference type="EMBL" id="JAUKUD010000005">
    <property type="protein sequence ID" value="KAK0742686.1"/>
    <property type="molecule type" value="Genomic_DNA"/>
</dbReference>